<dbReference type="InterPro" id="IPR016177">
    <property type="entry name" value="DNA-bd_dom_sf"/>
</dbReference>
<feature type="region of interest" description="Disordered" evidence="2">
    <location>
        <begin position="1208"/>
        <end position="1230"/>
    </location>
</feature>
<evidence type="ECO:0000313" key="4">
    <source>
        <dbReference type="EMBL" id="KAK8732972.1"/>
    </source>
</evidence>
<feature type="region of interest" description="Disordered" evidence="2">
    <location>
        <begin position="1429"/>
        <end position="1459"/>
    </location>
</feature>
<feature type="compositionally biased region" description="Basic and acidic residues" evidence="2">
    <location>
        <begin position="1221"/>
        <end position="1230"/>
    </location>
</feature>
<accession>A0AAW0X082</accession>
<dbReference type="PANTHER" id="PTHR45915">
    <property type="entry name" value="TRANSCRIPTION INTERMEDIARY FACTOR"/>
    <property type="match status" value="1"/>
</dbReference>
<dbReference type="PANTHER" id="PTHR45915:SF2">
    <property type="entry name" value="TOUTATIS, ISOFORM E"/>
    <property type="match status" value="1"/>
</dbReference>
<comment type="subcellular location">
    <subcellularLocation>
        <location evidence="1">Nucleus</location>
    </subcellularLocation>
</comment>
<dbReference type="PROSITE" id="PS50982">
    <property type="entry name" value="MBD"/>
    <property type="match status" value="1"/>
</dbReference>
<feature type="region of interest" description="Disordered" evidence="2">
    <location>
        <begin position="584"/>
        <end position="620"/>
    </location>
</feature>
<name>A0AAW0X082_CHEQU</name>
<dbReference type="EMBL" id="JARKIK010000055">
    <property type="protein sequence ID" value="KAK8732972.1"/>
    <property type="molecule type" value="Genomic_DNA"/>
</dbReference>
<evidence type="ECO:0000256" key="1">
    <source>
        <dbReference type="ARBA" id="ARBA00004123"/>
    </source>
</evidence>
<evidence type="ECO:0000313" key="5">
    <source>
        <dbReference type="Proteomes" id="UP001445076"/>
    </source>
</evidence>
<dbReference type="GO" id="GO:0003677">
    <property type="term" value="F:DNA binding"/>
    <property type="evidence" value="ECO:0007669"/>
    <property type="project" value="InterPro"/>
</dbReference>
<dbReference type="GO" id="GO:0000785">
    <property type="term" value="C:chromatin"/>
    <property type="evidence" value="ECO:0007669"/>
    <property type="project" value="TreeGrafter"/>
</dbReference>
<feature type="compositionally biased region" description="Basic and acidic residues" evidence="2">
    <location>
        <begin position="959"/>
        <end position="973"/>
    </location>
</feature>
<comment type="caution">
    <text evidence="4">The sequence shown here is derived from an EMBL/GenBank/DDBJ whole genome shotgun (WGS) entry which is preliminary data.</text>
</comment>
<reference evidence="4 5" key="1">
    <citation type="journal article" date="2024" name="BMC Genomics">
        <title>Genome assembly of redclaw crayfish (Cherax quadricarinatus) provides insights into its immune adaptation and hypoxia tolerance.</title>
        <authorList>
            <person name="Liu Z."/>
            <person name="Zheng J."/>
            <person name="Li H."/>
            <person name="Fang K."/>
            <person name="Wang S."/>
            <person name="He J."/>
            <person name="Zhou D."/>
            <person name="Weng S."/>
            <person name="Chi M."/>
            <person name="Gu Z."/>
            <person name="He J."/>
            <person name="Li F."/>
            <person name="Wang M."/>
        </authorList>
    </citation>
    <scope>NUCLEOTIDE SEQUENCE [LARGE SCALE GENOMIC DNA]</scope>
    <source>
        <strain evidence="4">ZL_2023a</strain>
    </source>
</reference>
<feature type="region of interest" description="Disordered" evidence="2">
    <location>
        <begin position="959"/>
        <end position="1022"/>
    </location>
</feature>
<feature type="compositionally biased region" description="Polar residues" evidence="2">
    <location>
        <begin position="395"/>
        <end position="404"/>
    </location>
</feature>
<feature type="compositionally biased region" description="Polar residues" evidence="2">
    <location>
        <begin position="974"/>
        <end position="984"/>
    </location>
</feature>
<feature type="compositionally biased region" description="Polar residues" evidence="2">
    <location>
        <begin position="996"/>
        <end position="1019"/>
    </location>
</feature>
<feature type="domain" description="MBD" evidence="3">
    <location>
        <begin position="1070"/>
        <end position="1141"/>
    </location>
</feature>
<dbReference type="Proteomes" id="UP001445076">
    <property type="component" value="Unassembled WGS sequence"/>
</dbReference>
<gene>
    <name evidence="4" type="ORF">OTU49_006686</name>
</gene>
<protein>
    <recommendedName>
        <fullName evidence="3">MBD domain-containing protein</fullName>
    </recommendedName>
</protein>
<proteinExistence type="predicted"/>
<keyword evidence="5" id="KW-1185">Reference proteome</keyword>
<dbReference type="InterPro" id="IPR001739">
    <property type="entry name" value="Methyl_CpG_DNA-bd"/>
</dbReference>
<dbReference type="Pfam" id="PF01429">
    <property type="entry name" value="MBD"/>
    <property type="match status" value="1"/>
</dbReference>
<dbReference type="GO" id="GO:0005634">
    <property type="term" value="C:nucleus"/>
    <property type="evidence" value="ECO:0007669"/>
    <property type="project" value="UniProtKB-SubCell"/>
</dbReference>
<feature type="compositionally biased region" description="Low complexity" evidence="2">
    <location>
        <begin position="605"/>
        <end position="617"/>
    </location>
</feature>
<dbReference type="SMART" id="SM00391">
    <property type="entry name" value="MBD"/>
    <property type="match status" value="1"/>
</dbReference>
<dbReference type="Gene3D" id="3.30.890.10">
    <property type="entry name" value="Methyl-cpg-binding Protein 2, Chain A"/>
    <property type="match status" value="1"/>
</dbReference>
<evidence type="ECO:0000256" key="2">
    <source>
        <dbReference type="SAM" id="MobiDB-lite"/>
    </source>
</evidence>
<evidence type="ECO:0000259" key="3">
    <source>
        <dbReference type="PROSITE" id="PS50982"/>
    </source>
</evidence>
<dbReference type="SUPFAM" id="SSF54171">
    <property type="entry name" value="DNA-binding domain"/>
    <property type="match status" value="1"/>
</dbReference>
<feature type="region of interest" description="Disordered" evidence="2">
    <location>
        <begin position="388"/>
        <end position="421"/>
    </location>
</feature>
<sequence length="1984" mass="223432">MTHSQDTECRTGIQSQQNNVLQPSDFERMSCTQSQHRTVADFEGFKQSVKDQQAACERIHIYQSLVLRYLRKKLSYDVLSSEERKQIESKVKRYSYKLRKPARKSYILSVTNKLSEKEKLLQWKLNNQNSSNLSLAFVNDHILWLDKAVKALKSCDYSNLTLKPSSYTEFVKIVQVEISCNAAMFFNRTNRQSTRYLHYQLPAGLKKTVTRARLKKLLMMSPLFYYDNSCKIWKRLSGFQQKNDTREMHHYVQWLGVLDIRRMWACRGLHSHNHEIGSLCIENILCSYPMMTSSEIAKSICDSVYVPMCEEIISLVHQLLRSSKKFHHCDSQGIKQASENKSVRCLKSSGIKSANSLPEVTSKNKESSKAFLTWTSIVSQFAKKHSQESGRHSLHFSQESNSKNKGYARPAPASTLGENQKRKAVSDKMSIISKAKNDDNLGLLKISVATGPQKNAVSCQLNRNFVSSPSVAVVKPMKDVVTLYISAEGKSSLSTEMFGECDISTPNTNTDNISNNSNKKLEKTAVISKPQFYGTSLSSRINNNTGRDNKREIVGVGTTQCIGNKHPARNSYLMQFHQLTALNNSRQHHEVSSPPKKFNTSYEYNNNNNSSNNHNNSLPKKEILSSNKYKIIDLPPVNNVDSTLFRKTNSKMPSYNTSLSELNFLYGVNSNQRIVSKDHINIGKELNSDISSIHKDTAGVTMTKIDTSVIAPLNTVESKTIHKSTEIFPPVIVSDSLERENKLAITYVNMQQLSDVHNAVAFIPMMVADSENSHNNYNIISLTNIEDNIHTATSIATKDLKNIQGKSCIATLAEETSTVGNTKSILENMCVAAHVTMGNTYQTQEDTFMTAAEAVLPSRNICEVTNNDVANTGNLIENTVTSSFENTVDLRNKEANACTDSSESEELKGNLSPLVVQAAIENWQKDVCTFPDHTYTKNACISTPKIIVYSRNIKKKSVAHTDHSYGKHVEKDSGASSSENQIFSQPLVKPVKEKSGTSTNENHIHSQELQSNSSLPKSQSDSEDILGGYLSCKKRKKSNSHWLECYTYTDVEKEPEPKKKKTLKKIKKKFENFDTYRLPLEIGWIREVVIRLTTSHSKCDIYYHPPLGKKLRSLIEINKYLESSGVENLTGDNFTFKKCLLGFGEPFEVSRYARYKCFSNVEGPQDIPVKECKLSPQYTRKDLHMTSPDASKQKSKKIFQGAFLKRERCSAQHTSKGSHPKSIDVSEDVNKTPCRPVQRRYCSRRKYMGKAPNPNIQPMPASLFPEDGYWLTSFYDIHNDMETDNVDIVNEDGVMTGYEEWIMTPSEKANESTNKTVQNVKNKCDGAVQFPDAPDHRQDNEGIVNRSKARRGCEEWTNKQPANEKITDLTNKFLHHSKNDKFRCLQKDSDLLGINMTNLSDAESDRGSIISFLDFEDMDVAVEVINNNREGSLQTHQSSDLGSTKLKPNQRQTSSESHIMKQTSQDIYIKCEDDEAGIVDKNELEFLLAPRISIASNARKNESCSKSYCFEKELDQCSVKEESIVSPNIHGTVISTADRMNQRDGKPGTFSKHKPSNAYFVPSFTSASNVAKSNTDENYPKNIELKSCLNKKKKEFRKHRHAALLGDLNSKSDSTDNEHTRLAFNNSEAQNQLNNVNNITRHPCNNVIALPQEYSVDYIGIDHDTPNNSSLVSDMTNAYKEMQKVNCTIHDSALGNDTRKKNKVELPVGEIGLQNATHYSTYALHDICNAAHNKYSFVNPRSKIVVMMNPEQQNELLTFKRGKYIHVLNQNNISQKYNGNRNEPGIISSQELESNLVLPTNFDTQLIVSADCSVPIHKVAIAEKSNACLPKNMLRAPYNDNDANHLRTVESQSHGKHGEFFIKSSLENQLNYLQFKPSPSEVLAQEKSITAPGTSVDAYLNIPQSVLHHWSVNTVSQQQAEQNNQESMNVTDSNSSSITMEIASFSGSGNSTLPQHHKHPYGLINVVPLEKLMPSNKQVNTIPS</sequence>
<organism evidence="4 5">
    <name type="scientific">Cherax quadricarinatus</name>
    <name type="common">Australian red claw crayfish</name>
    <dbReference type="NCBI Taxonomy" id="27406"/>
    <lineage>
        <taxon>Eukaryota</taxon>
        <taxon>Metazoa</taxon>
        <taxon>Ecdysozoa</taxon>
        <taxon>Arthropoda</taxon>
        <taxon>Crustacea</taxon>
        <taxon>Multicrustacea</taxon>
        <taxon>Malacostraca</taxon>
        <taxon>Eumalacostraca</taxon>
        <taxon>Eucarida</taxon>
        <taxon>Decapoda</taxon>
        <taxon>Pleocyemata</taxon>
        <taxon>Astacidea</taxon>
        <taxon>Parastacoidea</taxon>
        <taxon>Parastacidae</taxon>
        <taxon>Cherax</taxon>
    </lineage>
</organism>
<dbReference type="CDD" id="cd00122">
    <property type="entry name" value="MBD"/>
    <property type="match status" value="1"/>
</dbReference>